<dbReference type="InterPro" id="IPR047148">
    <property type="entry name" value="PLPL9"/>
</dbReference>
<dbReference type="Gene3D" id="3.40.1090.10">
    <property type="entry name" value="Cytosolic phospholipase A2 catalytic domain"/>
    <property type="match status" value="1"/>
</dbReference>
<dbReference type="GO" id="GO:0047499">
    <property type="term" value="F:calcium-independent phospholipase A2 activity"/>
    <property type="evidence" value="ECO:0007669"/>
    <property type="project" value="InterPro"/>
</dbReference>
<dbReference type="Pfam" id="PF12796">
    <property type="entry name" value="Ank_2"/>
    <property type="match status" value="1"/>
</dbReference>
<dbReference type="InterPro" id="IPR036770">
    <property type="entry name" value="Ankyrin_rpt-contain_sf"/>
</dbReference>
<dbReference type="GeneID" id="117639948"/>
<dbReference type="Pfam" id="PF01734">
    <property type="entry name" value="Patatin"/>
    <property type="match status" value="1"/>
</dbReference>
<dbReference type="SUPFAM" id="SSF48403">
    <property type="entry name" value="Ankyrin repeat"/>
    <property type="match status" value="1"/>
</dbReference>
<keyword evidence="3 8" id="KW-0378">Hydrolase</keyword>
<gene>
    <name evidence="11" type="primary">LOC117639948</name>
</gene>
<evidence type="ECO:0000256" key="5">
    <source>
        <dbReference type="ARBA" id="ARBA00023098"/>
    </source>
</evidence>
<evidence type="ECO:0000256" key="3">
    <source>
        <dbReference type="ARBA" id="ARBA00022801"/>
    </source>
</evidence>
<dbReference type="PANTHER" id="PTHR24139">
    <property type="entry name" value="CALCIUM-INDEPENDENT PHOSPHOLIPASE A2"/>
    <property type="match status" value="1"/>
</dbReference>
<dbReference type="GO" id="GO:2000304">
    <property type="term" value="P:positive regulation of ceramide biosynthetic process"/>
    <property type="evidence" value="ECO:0007669"/>
    <property type="project" value="TreeGrafter"/>
</dbReference>
<evidence type="ECO:0000256" key="2">
    <source>
        <dbReference type="ARBA" id="ARBA00022737"/>
    </source>
</evidence>
<feature type="repeat" description="ANK" evidence="7">
    <location>
        <begin position="321"/>
        <end position="353"/>
    </location>
</feature>
<feature type="repeat" description="ANK" evidence="7">
    <location>
        <begin position="354"/>
        <end position="386"/>
    </location>
</feature>
<evidence type="ECO:0000313" key="10">
    <source>
        <dbReference type="Proteomes" id="UP000515158"/>
    </source>
</evidence>
<evidence type="ECO:0000256" key="4">
    <source>
        <dbReference type="ARBA" id="ARBA00023043"/>
    </source>
</evidence>
<evidence type="ECO:0000259" key="9">
    <source>
        <dbReference type="PROSITE" id="PS51635"/>
    </source>
</evidence>
<dbReference type="PROSITE" id="PS50088">
    <property type="entry name" value="ANK_REPEAT"/>
    <property type="match status" value="3"/>
</dbReference>
<dbReference type="RefSeq" id="XP_034231939.1">
    <property type="nucleotide sequence ID" value="XM_034376048.1"/>
</dbReference>
<dbReference type="InParanoid" id="A0A6P8ZHJ0"/>
<dbReference type="Proteomes" id="UP000515158">
    <property type="component" value="Unplaced"/>
</dbReference>
<dbReference type="GO" id="GO:0016042">
    <property type="term" value="P:lipid catabolic process"/>
    <property type="evidence" value="ECO:0007669"/>
    <property type="project" value="UniProtKB-UniRule"/>
</dbReference>
<dbReference type="AlphaFoldDB" id="A0A6P8ZHJ0"/>
<dbReference type="GO" id="GO:0005739">
    <property type="term" value="C:mitochondrion"/>
    <property type="evidence" value="ECO:0007669"/>
    <property type="project" value="TreeGrafter"/>
</dbReference>
<dbReference type="PANTHER" id="PTHR24139:SF34">
    <property type="entry name" value="85_88 KDA CALCIUM-INDEPENDENT PHOSPHOLIPASE A2"/>
    <property type="match status" value="1"/>
</dbReference>
<feature type="active site" description="Proton acceptor" evidence="8">
    <location>
        <position position="650"/>
    </location>
</feature>
<evidence type="ECO:0000313" key="11">
    <source>
        <dbReference type="RefSeq" id="XP_034231939.1"/>
    </source>
</evidence>
<feature type="repeat" description="ANK" evidence="7">
    <location>
        <begin position="224"/>
        <end position="256"/>
    </location>
</feature>
<dbReference type="SMART" id="SM00248">
    <property type="entry name" value="ANK"/>
    <property type="match status" value="5"/>
</dbReference>
<dbReference type="CDD" id="cd07212">
    <property type="entry name" value="Pat_PNPLA9"/>
    <property type="match status" value="1"/>
</dbReference>
<dbReference type="EC" id="3.1.1.4" evidence="1"/>
<comment type="catalytic activity">
    <reaction evidence="6">
        <text>a 1,2-diacyl-sn-glycero-3-phosphocholine + H2O = a 1-acyl-sn-glycero-3-phosphocholine + a fatty acid + H(+)</text>
        <dbReference type="Rhea" id="RHEA:15801"/>
        <dbReference type="ChEBI" id="CHEBI:15377"/>
        <dbReference type="ChEBI" id="CHEBI:15378"/>
        <dbReference type="ChEBI" id="CHEBI:28868"/>
        <dbReference type="ChEBI" id="CHEBI:57643"/>
        <dbReference type="ChEBI" id="CHEBI:58168"/>
        <dbReference type="EC" id="3.1.1.4"/>
    </reaction>
    <physiologicalReaction direction="left-to-right" evidence="6">
        <dbReference type="Rhea" id="RHEA:15802"/>
    </physiologicalReaction>
</comment>
<feature type="short sequence motif" description="DGA/G" evidence="8">
    <location>
        <begin position="650"/>
        <end position="652"/>
    </location>
</feature>
<dbReference type="SUPFAM" id="SSF52151">
    <property type="entry name" value="FabD/lysophospholipase-like"/>
    <property type="match status" value="1"/>
</dbReference>
<accession>A0A6P8ZHJ0</accession>
<dbReference type="InterPro" id="IPR002641">
    <property type="entry name" value="PNPLA_dom"/>
</dbReference>
<feature type="short sequence motif" description="GXSXG" evidence="8">
    <location>
        <begin position="515"/>
        <end position="519"/>
    </location>
</feature>
<reference evidence="11" key="1">
    <citation type="submission" date="2025-08" db="UniProtKB">
        <authorList>
            <consortium name="RefSeq"/>
        </authorList>
    </citation>
    <scope>IDENTIFICATION</scope>
    <source>
        <tissue evidence="11">Total insect</tissue>
    </source>
</reference>
<evidence type="ECO:0000256" key="7">
    <source>
        <dbReference type="PROSITE-ProRule" id="PRU00023"/>
    </source>
</evidence>
<dbReference type="KEGG" id="tpal:117639948"/>
<keyword evidence="2" id="KW-0677">Repeat</keyword>
<sequence length="803" mass="88316">MSGWLDMLAPTAGGILRSILNSDPNPNKVLEVRQDRYSHRVVRCREDGIVLFGPTDNKFEIVMNRPTTESMNKAFSLFRSDNLESAENKFIQLKDKIPVIADVAKETCYPAMLQKMCDVMELNPGWSVAHLAAYFDLHAAFNSEKISVFMNSSDPNTGVSPLLVAIQAQNLLSIKVLVSKNASLEHLDHEANSVFHYAASTNKDVISALAPTDRIKCLNYRNSKGHTPLHMACLADKPECVKALLLAGADCNISADTGNLLDSHRTSRQAGNVGNFMEENSHKLYAQDMKYGGTPLHWSCSRQVIDSLLDMNCHINALNFDGRSALHIMVLRNRLECVMALLCRGADMNIGDSDGNTPLHLAVLNLNVPIIQALIVFGADLQYKNHSGATARHIIPADGSAEANKMLYILHAVGAERCTKDTQGCSAGCAYDGTLNGTPPPSPPGGCTRDALDQMLSTYAMDLASHSSGSRKRKRCHALCLDGGGIRGLLLIVMLMDLERAVGKPILHCFDWVSGTSTGGILALGLAVGKSLHECLCLYFRMKDITFVGKRPYANEPLEQLLRECYGPDTVMADVSHPKLVITGLLADRKPVDLHIFRNYTSPSEILGKDEYANCKFVKPTHFQEQLMWRAARASGAAPTYFSAFGRFLDGGLIANNPTLDCLTEIHEYNLAMKAMDPQYEMVPTTLVVSLGTGEIPVTELKEIDVTRPDSFLGATKLVFGIAQLGTLIIDQATQSSGRVVDRARSWCSMIGVPYYRFSPKMSEEIDINERNDEKLVNMVWECQAYMYDQRSVVNELASLLKG</sequence>
<evidence type="ECO:0000256" key="8">
    <source>
        <dbReference type="PROSITE-ProRule" id="PRU01161"/>
    </source>
</evidence>
<evidence type="ECO:0000256" key="6">
    <source>
        <dbReference type="ARBA" id="ARBA00023422"/>
    </source>
</evidence>
<protein>
    <recommendedName>
        <fullName evidence="1">phospholipase A2</fullName>
        <ecNumber evidence="1">3.1.1.4</ecNumber>
    </recommendedName>
</protein>
<name>A0A6P8ZHJ0_THRPL</name>
<dbReference type="FunCoup" id="A0A6P8ZHJ0">
    <property type="interactions" value="1186"/>
</dbReference>
<organism evidence="11">
    <name type="scientific">Thrips palmi</name>
    <name type="common">Melon thrips</name>
    <dbReference type="NCBI Taxonomy" id="161013"/>
    <lineage>
        <taxon>Eukaryota</taxon>
        <taxon>Metazoa</taxon>
        <taxon>Ecdysozoa</taxon>
        <taxon>Arthropoda</taxon>
        <taxon>Hexapoda</taxon>
        <taxon>Insecta</taxon>
        <taxon>Pterygota</taxon>
        <taxon>Neoptera</taxon>
        <taxon>Paraneoptera</taxon>
        <taxon>Thysanoptera</taxon>
        <taxon>Terebrantia</taxon>
        <taxon>Thripoidea</taxon>
        <taxon>Thripidae</taxon>
        <taxon>Thrips</taxon>
    </lineage>
</organism>
<dbReference type="Pfam" id="PF13637">
    <property type="entry name" value="Ank_4"/>
    <property type="match status" value="1"/>
</dbReference>
<keyword evidence="8" id="KW-0442">Lipid degradation</keyword>
<dbReference type="PROSITE" id="PS50297">
    <property type="entry name" value="ANK_REP_REGION"/>
    <property type="match status" value="3"/>
</dbReference>
<evidence type="ECO:0000256" key="1">
    <source>
        <dbReference type="ARBA" id="ARBA00013278"/>
    </source>
</evidence>
<dbReference type="PROSITE" id="PS51635">
    <property type="entry name" value="PNPLA"/>
    <property type="match status" value="1"/>
</dbReference>
<feature type="short sequence motif" description="GXGXXG" evidence="8">
    <location>
        <begin position="483"/>
        <end position="488"/>
    </location>
</feature>
<keyword evidence="5 8" id="KW-0443">Lipid metabolism</keyword>
<dbReference type="OrthoDB" id="10021675at2759"/>
<feature type="domain" description="PNPLA" evidence="9">
    <location>
        <begin position="479"/>
        <end position="663"/>
    </location>
</feature>
<dbReference type="Gene3D" id="1.25.40.20">
    <property type="entry name" value="Ankyrin repeat-containing domain"/>
    <property type="match status" value="2"/>
</dbReference>
<dbReference type="InterPro" id="IPR002110">
    <property type="entry name" value="Ankyrin_rpt"/>
</dbReference>
<keyword evidence="10" id="KW-1185">Reference proteome</keyword>
<keyword evidence="4 7" id="KW-0040">ANK repeat</keyword>
<feature type="active site" description="Nucleophile" evidence="8">
    <location>
        <position position="517"/>
    </location>
</feature>
<dbReference type="GO" id="GO:0052816">
    <property type="term" value="F:long-chain fatty acyl-CoA hydrolase activity"/>
    <property type="evidence" value="ECO:0007669"/>
    <property type="project" value="TreeGrafter"/>
</dbReference>
<proteinExistence type="predicted"/>
<dbReference type="InterPro" id="IPR016035">
    <property type="entry name" value="Acyl_Trfase/lysoPLipase"/>
</dbReference>